<feature type="disulfide bond" evidence="8">
    <location>
        <begin position="35"/>
        <end position="47"/>
    </location>
</feature>
<evidence type="ECO:0008006" key="11">
    <source>
        <dbReference type="Google" id="ProtNLM"/>
    </source>
</evidence>
<accession>A0A8S9X011</accession>
<feature type="disulfide bond" evidence="8">
    <location>
        <begin position="116"/>
        <end position="134"/>
    </location>
</feature>
<comment type="subcellular location">
    <subcellularLocation>
        <location evidence="2">Endomembrane system</location>
    </subcellularLocation>
    <subcellularLocation>
        <location evidence="1">Membrane</location>
        <topology evidence="1">Single-pass membrane protein</topology>
    </subcellularLocation>
</comment>
<keyword evidence="4" id="KW-0677">Repeat</keyword>
<dbReference type="PROSITE" id="PS01209">
    <property type="entry name" value="LDLRA_1"/>
    <property type="match status" value="1"/>
</dbReference>
<dbReference type="PANTHER" id="PTHR24270">
    <property type="entry name" value="LOW-DENSITY LIPOPROTEIN RECEPTOR-RELATED"/>
    <property type="match status" value="1"/>
</dbReference>
<keyword evidence="6" id="KW-0472">Membrane</keyword>
<dbReference type="PANTHER" id="PTHR24270:SF62">
    <property type="entry name" value="LOW-DENSITY LIPOPROTEIN RECEPTOR-RELATED PROTEIN 2"/>
    <property type="match status" value="1"/>
</dbReference>
<dbReference type="EMBL" id="WIXP02000011">
    <property type="protein sequence ID" value="KAF6202510.1"/>
    <property type="molecule type" value="Genomic_DNA"/>
</dbReference>
<dbReference type="InterPro" id="IPR050685">
    <property type="entry name" value="LDLR"/>
</dbReference>
<dbReference type="InterPro" id="IPR023415">
    <property type="entry name" value="LDLR_class-A_CS"/>
</dbReference>
<dbReference type="Proteomes" id="UP000466442">
    <property type="component" value="Unassembled WGS sequence"/>
</dbReference>
<dbReference type="SUPFAM" id="SSF57424">
    <property type="entry name" value="LDL receptor-like module"/>
    <property type="match status" value="2"/>
</dbReference>
<protein>
    <recommendedName>
        <fullName evidence="11">Chitin-binding type-2 domain-containing protein</fullName>
    </recommendedName>
</protein>
<comment type="caution">
    <text evidence="8">Lacks conserved residue(s) required for the propagation of feature annotation.</text>
</comment>
<keyword evidence="5" id="KW-1133">Transmembrane helix</keyword>
<dbReference type="Gene3D" id="4.10.400.10">
    <property type="entry name" value="Low-density Lipoprotein Receptor"/>
    <property type="match status" value="3"/>
</dbReference>
<evidence type="ECO:0000256" key="3">
    <source>
        <dbReference type="ARBA" id="ARBA00022692"/>
    </source>
</evidence>
<sequence length="314" mass="35117">MSGNESPIAGLMAPASTLRPGNDVRATFPKEYRNCWNPEFRCDNGECIRPGFICDGRKDCKDGSDETSCSHDKFVICGDGKRKHKYYWCDGWPDCPDNQADEIYCGDCKGDDEYLCPNGRCISRANICDSQCDCAPTNGTECADEIDCDKSYISSYGVTVCRLGETLSCSGPGPSKSNERCISSSFICDGVNHCHNGYFLSDETGCGEDSSSFDIEVYKCADNRTIPATLRCDFKYDCLDGDDEAGCPENHTFFQCPRWERMRSSLIDEVGELQPETIVNKMMETKENWDAINTYVIAVLKEKERNRDWEGLTS</sequence>
<evidence type="ECO:0000256" key="6">
    <source>
        <dbReference type="ARBA" id="ARBA00023136"/>
    </source>
</evidence>
<dbReference type="AlphaFoldDB" id="A0A8S9X011"/>
<name>A0A8S9X011_APOLU</name>
<keyword evidence="3" id="KW-0812">Transmembrane</keyword>
<dbReference type="Pfam" id="PF00057">
    <property type="entry name" value="Ldl_recept_a"/>
    <property type="match status" value="2"/>
</dbReference>
<feature type="disulfide bond" evidence="8">
    <location>
        <begin position="232"/>
        <end position="247"/>
    </location>
</feature>
<evidence type="ECO:0000256" key="7">
    <source>
        <dbReference type="ARBA" id="ARBA00023157"/>
    </source>
</evidence>
<gene>
    <name evidence="9" type="ORF">GE061_002906</name>
</gene>
<evidence type="ECO:0000256" key="8">
    <source>
        <dbReference type="PROSITE-ProRule" id="PRU00124"/>
    </source>
</evidence>
<feature type="disulfide bond" evidence="8">
    <location>
        <begin position="220"/>
        <end position="238"/>
    </location>
</feature>
<evidence type="ECO:0000256" key="5">
    <source>
        <dbReference type="ARBA" id="ARBA00022989"/>
    </source>
</evidence>
<dbReference type="CDD" id="cd00112">
    <property type="entry name" value="LDLa"/>
    <property type="match status" value="4"/>
</dbReference>
<organism evidence="9 10">
    <name type="scientific">Apolygus lucorum</name>
    <name type="common">Small green plant bug</name>
    <name type="synonym">Lygocoris lucorum</name>
    <dbReference type="NCBI Taxonomy" id="248454"/>
    <lineage>
        <taxon>Eukaryota</taxon>
        <taxon>Metazoa</taxon>
        <taxon>Ecdysozoa</taxon>
        <taxon>Arthropoda</taxon>
        <taxon>Hexapoda</taxon>
        <taxon>Insecta</taxon>
        <taxon>Pterygota</taxon>
        <taxon>Neoptera</taxon>
        <taxon>Paraneoptera</taxon>
        <taxon>Hemiptera</taxon>
        <taxon>Heteroptera</taxon>
        <taxon>Panheteroptera</taxon>
        <taxon>Cimicomorpha</taxon>
        <taxon>Miridae</taxon>
        <taxon>Mirini</taxon>
        <taxon>Apolygus</taxon>
    </lineage>
</organism>
<proteinExistence type="predicted"/>
<keyword evidence="7 8" id="KW-1015">Disulfide bond</keyword>
<dbReference type="PROSITE" id="PS50068">
    <property type="entry name" value="LDLRA_2"/>
    <property type="match status" value="3"/>
</dbReference>
<evidence type="ECO:0000256" key="2">
    <source>
        <dbReference type="ARBA" id="ARBA00004308"/>
    </source>
</evidence>
<comment type="caution">
    <text evidence="9">The sequence shown here is derived from an EMBL/GenBank/DDBJ whole genome shotgun (WGS) entry which is preliminary data.</text>
</comment>
<reference evidence="9" key="1">
    <citation type="journal article" date="2021" name="Mol. Ecol. Resour.">
        <title>Apolygus lucorum genome provides insights into omnivorousness and mesophyll feeding.</title>
        <authorList>
            <person name="Liu Y."/>
            <person name="Liu H."/>
            <person name="Wang H."/>
            <person name="Huang T."/>
            <person name="Liu B."/>
            <person name="Yang B."/>
            <person name="Yin L."/>
            <person name="Li B."/>
            <person name="Zhang Y."/>
            <person name="Zhang S."/>
            <person name="Jiang F."/>
            <person name="Zhang X."/>
            <person name="Ren Y."/>
            <person name="Wang B."/>
            <person name="Wang S."/>
            <person name="Lu Y."/>
            <person name="Wu K."/>
            <person name="Fan W."/>
            <person name="Wang G."/>
        </authorList>
    </citation>
    <scope>NUCLEOTIDE SEQUENCE</scope>
    <source>
        <strain evidence="9">12Hb</strain>
    </source>
</reference>
<evidence type="ECO:0000313" key="9">
    <source>
        <dbReference type="EMBL" id="KAF6202510.1"/>
    </source>
</evidence>
<evidence type="ECO:0000256" key="4">
    <source>
        <dbReference type="ARBA" id="ARBA00022737"/>
    </source>
</evidence>
<keyword evidence="10" id="KW-1185">Reference proteome</keyword>
<feature type="disulfide bond" evidence="8">
    <location>
        <begin position="54"/>
        <end position="69"/>
    </location>
</feature>
<evidence type="ECO:0000313" key="10">
    <source>
        <dbReference type="Proteomes" id="UP000466442"/>
    </source>
</evidence>
<dbReference type="GO" id="GO:0012505">
    <property type="term" value="C:endomembrane system"/>
    <property type="evidence" value="ECO:0007669"/>
    <property type="project" value="UniProtKB-SubCell"/>
</dbReference>
<feature type="disulfide bond" evidence="8">
    <location>
        <begin position="42"/>
        <end position="60"/>
    </location>
</feature>
<dbReference type="SMART" id="SM00192">
    <property type="entry name" value="LDLa"/>
    <property type="match status" value="5"/>
</dbReference>
<dbReference type="GO" id="GO:0005886">
    <property type="term" value="C:plasma membrane"/>
    <property type="evidence" value="ECO:0007669"/>
    <property type="project" value="TreeGrafter"/>
</dbReference>
<evidence type="ECO:0000256" key="1">
    <source>
        <dbReference type="ARBA" id="ARBA00004167"/>
    </source>
</evidence>
<dbReference type="InterPro" id="IPR002172">
    <property type="entry name" value="LDrepeatLR_classA_rpt"/>
</dbReference>
<dbReference type="PRINTS" id="PR00261">
    <property type="entry name" value="LDLRECEPTOR"/>
</dbReference>
<dbReference type="OrthoDB" id="6022531at2759"/>
<dbReference type="GO" id="GO:0016192">
    <property type="term" value="P:vesicle-mediated transport"/>
    <property type="evidence" value="ECO:0007669"/>
    <property type="project" value="UniProtKB-ARBA"/>
</dbReference>
<dbReference type="InterPro" id="IPR036055">
    <property type="entry name" value="LDL_receptor-like_sf"/>
</dbReference>